<dbReference type="EMBL" id="GECU01029323">
    <property type="protein sequence ID" value="JAS78383.1"/>
    <property type="molecule type" value="Transcribed_RNA"/>
</dbReference>
<organism evidence="1">
    <name type="scientific">Homalodisca liturata</name>
    <dbReference type="NCBI Taxonomy" id="320908"/>
    <lineage>
        <taxon>Eukaryota</taxon>
        <taxon>Metazoa</taxon>
        <taxon>Ecdysozoa</taxon>
        <taxon>Arthropoda</taxon>
        <taxon>Hexapoda</taxon>
        <taxon>Insecta</taxon>
        <taxon>Pterygota</taxon>
        <taxon>Neoptera</taxon>
        <taxon>Paraneoptera</taxon>
        <taxon>Hemiptera</taxon>
        <taxon>Auchenorrhyncha</taxon>
        <taxon>Membracoidea</taxon>
        <taxon>Cicadellidae</taxon>
        <taxon>Cicadellinae</taxon>
        <taxon>Proconiini</taxon>
        <taxon>Homalodisca</taxon>
    </lineage>
</organism>
<dbReference type="AlphaFoldDB" id="A0A1B6HUM6"/>
<reference evidence="1" key="1">
    <citation type="submission" date="2015-11" db="EMBL/GenBank/DDBJ databases">
        <title>De novo transcriptome assembly of four potential Pierce s Disease insect vectors from Arizona vineyards.</title>
        <authorList>
            <person name="Tassone E.E."/>
        </authorList>
    </citation>
    <scope>NUCLEOTIDE SEQUENCE</scope>
</reference>
<evidence type="ECO:0000313" key="2">
    <source>
        <dbReference type="EMBL" id="JAS90226.1"/>
    </source>
</evidence>
<accession>A0A1B6HUM6</accession>
<dbReference type="EMBL" id="GECU01017480">
    <property type="protein sequence ID" value="JAS90226.1"/>
    <property type="molecule type" value="Transcribed_RNA"/>
</dbReference>
<name>A0A1B6HUM6_9HEMI</name>
<protein>
    <submittedName>
        <fullName evidence="1">Uncharacterized protein</fullName>
    </submittedName>
</protein>
<gene>
    <name evidence="1" type="ORF">g.12959</name>
    <name evidence="2" type="ORF">g.12960</name>
</gene>
<sequence length="103" mass="12084">MEFYRNLKRIKLIDNSSENQLTKFHKNYTITDTNNKIHLNTEKFSGLKTAQKKAFGFSDKLKCALQYKFPPFVKYVLRLGFHSQRTTKELKSITIFVTSTEKG</sequence>
<proteinExistence type="predicted"/>
<evidence type="ECO:0000313" key="1">
    <source>
        <dbReference type="EMBL" id="JAS78383.1"/>
    </source>
</evidence>